<evidence type="ECO:0000256" key="1">
    <source>
        <dbReference type="SAM" id="MobiDB-lite"/>
    </source>
</evidence>
<reference evidence="2 3" key="1">
    <citation type="submission" date="2019-05" db="EMBL/GenBank/DDBJ databases">
        <title>Mikania micrantha, genome provides insights into the molecular mechanism of rapid growth.</title>
        <authorList>
            <person name="Liu B."/>
        </authorList>
    </citation>
    <scope>NUCLEOTIDE SEQUENCE [LARGE SCALE GENOMIC DNA]</scope>
    <source>
        <strain evidence="2">NLD-2019</strain>
        <tissue evidence="2">Leaf</tissue>
    </source>
</reference>
<gene>
    <name evidence="2" type="ORF">E3N88_21410</name>
</gene>
<feature type="region of interest" description="Disordered" evidence="1">
    <location>
        <begin position="55"/>
        <end position="91"/>
    </location>
</feature>
<sequence>MEPKSNVVDIIGNTLITCMVLDDGDLKPSSADCICTSMEEKNFLQFVPLESCKRPDPEHPKVSLTLSSLSDGSEHPNSLRSATLKSDQPPCSACAPPVLRHLSPVADHQLLY</sequence>
<name>A0A5N6NMK5_9ASTR</name>
<accession>A0A5N6NMK5</accession>
<protein>
    <submittedName>
        <fullName evidence="2">Uncharacterized protein</fullName>
    </submittedName>
</protein>
<organism evidence="2 3">
    <name type="scientific">Mikania micrantha</name>
    <name type="common">bitter vine</name>
    <dbReference type="NCBI Taxonomy" id="192012"/>
    <lineage>
        <taxon>Eukaryota</taxon>
        <taxon>Viridiplantae</taxon>
        <taxon>Streptophyta</taxon>
        <taxon>Embryophyta</taxon>
        <taxon>Tracheophyta</taxon>
        <taxon>Spermatophyta</taxon>
        <taxon>Magnoliopsida</taxon>
        <taxon>eudicotyledons</taxon>
        <taxon>Gunneridae</taxon>
        <taxon>Pentapetalae</taxon>
        <taxon>asterids</taxon>
        <taxon>campanulids</taxon>
        <taxon>Asterales</taxon>
        <taxon>Asteraceae</taxon>
        <taxon>Asteroideae</taxon>
        <taxon>Heliantheae alliance</taxon>
        <taxon>Eupatorieae</taxon>
        <taxon>Mikania</taxon>
    </lineage>
</organism>
<dbReference type="Proteomes" id="UP000326396">
    <property type="component" value="Linkage Group LG19"/>
</dbReference>
<evidence type="ECO:0000313" key="2">
    <source>
        <dbReference type="EMBL" id="KAD4889337.1"/>
    </source>
</evidence>
<proteinExistence type="predicted"/>
<feature type="compositionally biased region" description="Polar residues" evidence="1">
    <location>
        <begin position="64"/>
        <end position="86"/>
    </location>
</feature>
<comment type="caution">
    <text evidence="2">The sequence shown here is derived from an EMBL/GenBank/DDBJ whole genome shotgun (WGS) entry which is preliminary data.</text>
</comment>
<keyword evidence="3" id="KW-1185">Reference proteome</keyword>
<evidence type="ECO:0000313" key="3">
    <source>
        <dbReference type="Proteomes" id="UP000326396"/>
    </source>
</evidence>
<dbReference type="AlphaFoldDB" id="A0A5N6NMK5"/>
<dbReference type="EMBL" id="SZYD01000011">
    <property type="protein sequence ID" value="KAD4889337.1"/>
    <property type="molecule type" value="Genomic_DNA"/>
</dbReference>